<dbReference type="Gene3D" id="3.30.2410.10">
    <property type="entry name" value="Hect, E3 ligase catalytic domain"/>
    <property type="match status" value="1"/>
</dbReference>
<dbReference type="SMART" id="SM00119">
    <property type="entry name" value="HECTc"/>
    <property type="match status" value="1"/>
</dbReference>
<accession>A0A9P6NBK0</accession>
<dbReference type="CDD" id="cd00078">
    <property type="entry name" value="HECTc"/>
    <property type="match status" value="1"/>
</dbReference>
<evidence type="ECO:0000256" key="2">
    <source>
        <dbReference type="ARBA" id="ARBA00012485"/>
    </source>
</evidence>
<name>A0A9P6NBK0_9BASI</name>
<organism evidence="7 8">
    <name type="scientific">Cronartium quercuum f. sp. fusiforme G11</name>
    <dbReference type="NCBI Taxonomy" id="708437"/>
    <lineage>
        <taxon>Eukaryota</taxon>
        <taxon>Fungi</taxon>
        <taxon>Dikarya</taxon>
        <taxon>Basidiomycota</taxon>
        <taxon>Pucciniomycotina</taxon>
        <taxon>Pucciniomycetes</taxon>
        <taxon>Pucciniales</taxon>
        <taxon>Coleosporiaceae</taxon>
        <taxon>Cronartium</taxon>
    </lineage>
</organism>
<protein>
    <recommendedName>
        <fullName evidence="2">HECT-type E3 ubiquitin transferase</fullName>
        <ecNumber evidence="2">2.3.2.26</ecNumber>
    </recommendedName>
</protein>
<dbReference type="EMBL" id="MU167315">
    <property type="protein sequence ID" value="KAG0143610.1"/>
    <property type="molecule type" value="Genomic_DNA"/>
</dbReference>
<evidence type="ECO:0000256" key="3">
    <source>
        <dbReference type="ARBA" id="ARBA00022679"/>
    </source>
</evidence>
<evidence type="ECO:0000313" key="7">
    <source>
        <dbReference type="EMBL" id="KAG0143610.1"/>
    </source>
</evidence>
<dbReference type="InterPro" id="IPR000569">
    <property type="entry name" value="HECT_dom"/>
</dbReference>
<comment type="caution">
    <text evidence="7">The sequence shown here is derived from an EMBL/GenBank/DDBJ whole genome shotgun (WGS) entry which is preliminary data.</text>
</comment>
<dbReference type="GO" id="GO:0061630">
    <property type="term" value="F:ubiquitin protein ligase activity"/>
    <property type="evidence" value="ECO:0007669"/>
    <property type="project" value="UniProtKB-EC"/>
</dbReference>
<dbReference type="Gene3D" id="3.90.1750.10">
    <property type="entry name" value="Hect, E3 ligase catalytic domains"/>
    <property type="match status" value="1"/>
</dbReference>
<sequence>MYSFTGSSRNRPLINLGGQSVNKNSTELMRQAKDDRIRRDIIKRQLNAVSIIQAFWRSRRVAYQTKVKFRSDFDQIIKSLNHNHLSYQLQLKLSRLLLILFTPSETSDHQRLFQWANLIILPKSNPPYQSYIADNGELGKTWKLTILPIFIQKVLKLIATYPRSEHCLPLLQATHQIFENYDDLGILLVIRRVGQDEYWRNLRAHILAFDPIEKSSNRTVAFALTLSLLPLRLNRPQSTTPHSNEQAFSRAFATYIFTIPMLPNRLDLSALIDFSGALPLPQLLEALPQSITGTAEQAIHLLANLLTWGSKLLTTMSAISLSHYLLVIRRCVDIIPGELFERVDAHLASRLTPSANTQTLVSGTSRVVSLPAAQTTRNLATQPDVIMSFSSSSSTASTSSSEIVAAAARDQLSSLIRSINPKTLSWISTLLTSDHLAKLYSLSNKHPTSCRPVFCQTLVSVLYAWPTSREKIFNALVSSGGVNGFMRELWRLSIRGGKVGMTLRDRKAGGSPQGVLTALGDSKLCGEWEDLIVLSELYSRCLMTLGDDEFFNDETKVGQQAKGKDVVSTGRNPLLLGEVIGLAGLLRNLAFGLYWTEGQADIKQGYVIGTRVGLEQLRNLATRLLQQIYVRDSRRPFCEPGFWLMTSTFDLQSFIQTVVYEESHLEEIRDDPSNQQASSAQDFLDPDLDLLDHLPRPRSGHQARERVSKRQLAFISPRLGVLNNIPFVIPFEQRVTIFRTFVQSDRHRAGLDVFPFGKPKHKAVIRREHIAEDGFLHLNALGSRLKEPIEIKFIDQHGLEEAGIDGGGVFKEFLTNLTKLVFDSNKGLWLVNANMELYPNPHSYSRESLSLEWYAFLGRVLGKALYEGILVDVEFADFFLNKWLGKQSYLDDLASLDPELYQGLLFLKNYGGDVESDLSLNFTISSQEFGISKTIELLPNGAQIPVTTFFKGLNDIVEAKWLRMFNTVELKVLVGGLDGQDLDFDDLQRCTVYGGWDEAHETIRMFWRVVKRFDNPTKAKLLKFVTSCARPPLLGFKELRPSFAIRCAGQDESRLPSASTCVNLLKLPEYKTEIGLEEKLVYAINAGAGFDLS</sequence>
<dbReference type="FunFam" id="3.30.2410.10:FF:000011">
    <property type="entry name" value="Putative Ubiquitin-protein ligase E3C"/>
    <property type="match status" value="1"/>
</dbReference>
<evidence type="ECO:0000259" key="6">
    <source>
        <dbReference type="PROSITE" id="PS50237"/>
    </source>
</evidence>
<dbReference type="AlphaFoldDB" id="A0A9P6NBK0"/>
<keyword evidence="3" id="KW-0808">Transferase</keyword>
<reference evidence="7" key="1">
    <citation type="submission" date="2013-11" db="EMBL/GenBank/DDBJ databases">
        <title>Genome sequence of the fusiform rust pathogen reveals effectors for host alternation and coevolution with pine.</title>
        <authorList>
            <consortium name="DOE Joint Genome Institute"/>
            <person name="Smith K."/>
            <person name="Pendleton A."/>
            <person name="Kubisiak T."/>
            <person name="Anderson C."/>
            <person name="Salamov A."/>
            <person name="Aerts A."/>
            <person name="Riley R."/>
            <person name="Clum A."/>
            <person name="Lindquist E."/>
            <person name="Ence D."/>
            <person name="Campbell M."/>
            <person name="Kronenberg Z."/>
            <person name="Feau N."/>
            <person name="Dhillon B."/>
            <person name="Hamelin R."/>
            <person name="Burleigh J."/>
            <person name="Smith J."/>
            <person name="Yandell M."/>
            <person name="Nelson C."/>
            <person name="Grigoriev I."/>
            <person name="Davis J."/>
        </authorList>
    </citation>
    <scope>NUCLEOTIDE SEQUENCE</scope>
    <source>
        <strain evidence="7">G11</strain>
    </source>
</reference>
<keyword evidence="4 5" id="KW-0833">Ubl conjugation pathway</keyword>
<feature type="active site" description="Glycyl thioester intermediate" evidence="5">
    <location>
        <position position="1061"/>
    </location>
</feature>
<dbReference type="SUPFAM" id="SSF56204">
    <property type="entry name" value="Hect, E3 ligase catalytic domain"/>
    <property type="match status" value="1"/>
</dbReference>
<dbReference type="PANTHER" id="PTHR45700:SF2">
    <property type="entry name" value="UBIQUITIN-PROTEIN LIGASE E3C"/>
    <property type="match status" value="1"/>
</dbReference>
<evidence type="ECO:0000256" key="4">
    <source>
        <dbReference type="ARBA" id="ARBA00022786"/>
    </source>
</evidence>
<gene>
    <name evidence="7" type="ORF">CROQUDRAFT_96115</name>
</gene>
<dbReference type="FunFam" id="3.30.2160.10:FF:000002">
    <property type="entry name" value="Putative Ubiquitin-protein ligase E3C"/>
    <property type="match status" value="1"/>
</dbReference>
<dbReference type="PANTHER" id="PTHR45700">
    <property type="entry name" value="UBIQUITIN-PROTEIN LIGASE E3C"/>
    <property type="match status" value="1"/>
</dbReference>
<dbReference type="Gene3D" id="3.30.2160.10">
    <property type="entry name" value="Hect, E3 ligase catalytic domain"/>
    <property type="match status" value="1"/>
</dbReference>
<evidence type="ECO:0000256" key="1">
    <source>
        <dbReference type="ARBA" id="ARBA00000885"/>
    </source>
</evidence>
<dbReference type="EC" id="2.3.2.26" evidence="2"/>
<dbReference type="InterPro" id="IPR035983">
    <property type="entry name" value="Hect_E3_ubiquitin_ligase"/>
</dbReference>
<dbReference type="Proteomes" id="UP000886653">
    <property type="component" value="Unassembled WGS sequence"/>
</dbReference>
<keyword evidence="8" id="KW-1185">Reference proteome</keyword>
<dbReference type="InterPro" id="IPR044611">
    <property type="entry name" value="E3A/B/C-like"/>
</dbReference>
<evidence type="ECO:0000256" key="5">
    <source>
        <dbReference type="PROSITE-ProRule" id="PRU00104"/>
    </source>
</evidence>
<evidence type="ECO:0000313" key="8">
    <source>
        <dbReference type="Proteomes" id="UP000886653"/>
    </source>
</evidence>
<dbReference type="GO" id="GO:0000209">
    <property type="term" value="P:protein polyubiquitination"/>
    <property type="evidence" value="ECO:0007669"/>
    <property type="project" value="InterPro"/>
</dbReference>
<comment type="catalytic activity">
    <reaction evidence="1">
        <text>S-ubiquitinyl-[E2 ubiquitin-conjugating enzyme]-L-cysteine + [acceptor protein]-L-lysine = [E2 ubiquitin-conjugating enzyme]-L-cysteine + N(6)-ubiquitinyl-[acceptor protein]-L-lysine.</text>
        <dbReference type="EC" id="2.3.2.26"/>
    </reaction>
</comment>
<proteinExistence type="predicted"/>
<dbReference type="OrthoDB" id="8068875at2759"/>
<dbReference type="GO" id="GO:0006511">
    <property type="term" value="P:ubiquitin-dependent protein catabolic process"/>
    <property type="evidence" value="ECO:0007669"/>
    <property type="project" value="TreeGrafter"/>
</dbReference>
<dbReference type="Pfam" id="PF00632">
    <property type="entry name" value="HECT"/>
    <property type="match status" value="1"/>
</dbReference>
<feature type="domain" description="HECT" evidence="6">
    <location>
        <begin position="785"/>
        <end position="1093"/>
    </location>
</feature>
<dbReference type="PROSITE" id="PS50237">
    <property type="entry name" value="HECT"/>
    <property type="match status" value="1"/>
</dbReference>